<keyword evidence="2" id="KW-1185">Reference proteome</keyword>
<evidence type="ECO:0000313" key="1">
    <source>
        <dbReference type="EMBL" id="GAA3750122.1"/>
    </source>
</evidence>
<proteinExistence type="predicted"/>
<sequence>MPDPSPAVPGFPIDRWKPARTFPETYPGECPSGPYLLCEDTVRPIVGDGPGGHYEIDAPQGRIPLETALARLGLPGLAERFPVLAYGANRNPATLRMKLANYNYEPPNGVDSWIPMLSGRIAGADIAVCGPHGHGYFYGELLMDERFTADTVLDVHVCLADRDLLRVLNASEGVTTGMYALASVSGVELTGGASLRSTLGYIAQAPVWRSPRYRSPVSYAVSTASNRTLPALTSRAIMEHVLDTLGLRGKVSALSGLPDDAALASALASYLNEQWWREFNGTGPATPAYHEILEALRSGMAGDGLTPRTLDHLARLGRVLPTERADDPGPAHTWAALRT</sequence>
<protein>
    <submittedName>
        <fullName evidence="1">Uncharacterized protein</fullName>
    </submittedName>
</protein>
<accession>A0ABP7FYC2</accession>
<dbReference type="EMBL" id="BAABDD010000014">
    <property type="protein sequence ID" value="GAA3750122.1"/>
    <property type="molecule type" value="Genomic_DNA"/>
</dbReference>
<name>A0ABP7FYC2_9ACTN</name>
<dbReference type="Proteomes" id="UP001500908">
    <property type="component" value="Unassembled WGS sequence"/>
</dbReference>
<comment type="caution">
    <text evidence="1">The sequence shown here is derived from an EMBL/GenBank/DDBJ whole genome shotgun (WGS) entry which is preliminary data.</text>
</comment>
<evidence type="ECO:0000313" key="2">
    <source>
        <dbReference type="Proteomes" id="UP001500908"/>
    </source>
</evidence>
<organism evidence="1 2">
    <name type="scientific">Salinactinospora qingdaonensis</name>
    <dbReference type="NCBI Taxonomy" id="702744"/>
    <lineage>
        <taxon>Bacteria</taxon>
        <taxon>Bacillati</taxon>
        <taxon>Actinomycetota</taxon>
        <taxon>Actinomycetes</taxon>
        <taxon>Streptosporangiales</taxon>
        <taxon>Nocardiopsidaceae</taxon>
        <taxon>Salinactinospora</taxon>
    </lineage>
</organism>
<reference evidence="2" key="1">
    <citation type="journal article" date="2019" name="Int. J. Syst. Evol. Microbiol.">
        <title>The Global Catalogue of Microorganisms (GCM) 10K type strain sequencing project: providing services to taxonomists for standard genome sequencing and annotation.</title>
        <authorList>
            <consortium name="The Broad Institute Genomics Platform"/>
            <consortium name="The Broad Institute Genome Sequencing Center for Infectious Disease"/>
            <person name="Wu L."/>
            <person name="Ma J."/>
        </authorList>
    </citation>
    <scope>NUCLEOTIDE SEQUENCE [LARGE SCALE GENOMIC DNA]</scope>
    <source>
        <strain evidence="2">JCM 17137</strain>
    </source>
</reference>
<gene>
    <name evidence="1" type="ORF">GCM10022402_31590</name>
</gene>